<name>A0ABX9YBD6_9BURK</name>
<comment type="caution">
    <text evidence="1">The sequence shown here is derived from an EMBL/GenBank/DDBJ whole genome shotgun (WGS) entry which is preliminary data.</text>
</comment>
<gene>
    <name evidence="1" type="ORF">DF017_37305</name>
</gene>
<reference evidence="1 2" key="1">
    <citation type="submission" date="2018-08" db="EMBL/GenBank/DDBJ databases">
        <title>Comparative analysis of Burkholderia isolates from Puerto Rico.</title>
        <authorList>
            <person name="Hall C."/>
            <person name="Sahl J."/>
            <person name="Wagner D."/>
        </authorList>
    </citation>
    <scope>NUCLEOTIDE SEQUENCE [LARGE SCALE GENOMIC DNA]</scope>
    <source>
        <strain evidence="1 2">Bp8966</strain>
    </source>
</reference>
<proteinExistence type="predicted"/>
<evidence type="ECO:0000313" key="1">
    <source>
        <dbReference type="EMBL" id="RQY76709.1"/>
    </source>
</evidence>
<dbReference type="Proteomes" id="UP000281098">
    <property type="component" value="Unassembled WGS sequence"/>
</dbReference>
<organism evidence="1 2">
    <name type="scientific">Burkholderia stagnalis</name>
    <dbReference type="NCBI Taxonomy" id="1503054"/>
    <lineage>
        <taxon>Bacteria</taxon>
        <taxon>Pseudomonadati</taxon>
        <taxon>Pseudomonadota</taxon>
        <taxon>Betaproteobacteria</taxon>
        <taxon>Burkholderiales</taxon>
        <taxon>Burkholderiaceae</taxon>
        <taxon>Burkholderia</taxon>
        <taxon>Burkholderia cepacia complex</taxon>
    </lineage>
</organism>
<protein>
    <submittedName>
        <fullName evidence="1">DUF4411 family protein</fullName>
    </submittedName>
</protein>
<keyword evidence="2" id="KW-1185">Reference proteome</keyword>
<evidence type="ECO:0000313" key="2">
    <source>
        <dbReference type="Proteomes" id="UP000281098"/>
    </source>
</evidence>
<accession>A0ABX9YBD6</accession>
<dbReference type="EMBL" id="QTPM01000148">
    <property type="protein sequence ID" value="RQY76709.1"/>
    <property type="molecule type" value="Genomic_DNA"/>
</dbReference>
<sequence length="44" mass="5053">MTEEDWMRPSASLMLKPNAAKIPNVCVHIGISCIDLEEFKYQQD</sequence>